<accession>A0ABX1SCY7</accession>
<comment type="caution">
    <text evidence="1">The sequence shown here is derived from an EMBL/GenBank/DDBJ whole genome shotgun (WGS) entry which is preliminary data.</text>
</comment>
<name>A0ABX1SCY7_9PSEU</name>
<gene>
    <name evidence="1" type="ORF">HF526_12460</name>
</gene>
<evidence type="ECO:0000313" key="2">
    <source>
        <dbReference type="Proteomes" id="UP000820669"/>
    </source>
</evidence>
<reference evidence="1 2" key="1">
    <citation type="submission" date="2020-04" db="EMBL/GenBank/DDBJ databases">
        <authorList>
            <person name="Klaysubun C."/>
            <person name="Duangmal K."/>
            <person name="Lipun K."/>
        </authorList>
    </citation>
    <scope>NUCLEOTIDE SEQUENCE [LARGE SCALE GENOMIC DNA]</scope>
    <source>
        <strain evidence="1 2">K10HN5</strain>
    </source>
</reference>
<dbReference type="RefSeq" id="WP_169381565.1">
    <property type="nucleotide sequence ID" value="NZ_JAAXLA010000019.1"/>
</dbReference>
<dbReference type="EMBL" id="JAAXLA010000019">
    <property type="protein sequence ID" value="NMH98119.1"/>
    <property type="molecule type" value="Genomic_DNA"/>
</dbReference>
<protein>
    <submittedName>
        <fullName evidence="1">Uncharacterized protein</fullName>
    </submittedName>
</protein>
<sequence>MIEVIPATPAEAAALASVDLNPDDGDVLRAFRVGMRVGRERGLGCPATGPTVAYEHACDPGEASA</sequence>
<proteinExistence type="predicted"/>
<dbReference type="Proteomes" id="UP000820669">
    <property type="component" value="Unassembled WGS sequence"/>
</dbReference>
<keyword evidence="2" id="KW-1185">Reference proteome</keyword>
<evidence type="ECO:0000313" key="1">
    <source>
        <dbReference type="EMBL" id="NMH98119.1"/>
    </source>
</evidence>
<organism evidence="1 2">
    <name type="scientific">Pseudonocardia acidicola</name>
    <dbReference type="NCBI Taxonomy" id="2724939"/>
    <lineage>
        <taxon>Bacteria</taxon>
        <taxon>Bacillati</taxon>
        <taxon>Actinomycetota</taxon>
        <taxon>Actinomycetes</taxon>
        <taxon>Pseudonocardiales</taxon>
        <taxon>Pseudonocardiaceae</taxon>
        <taxon>Pseudonocardia</taxon>
    </lineage>
</organism>